<dbReference type="SUPFAM" id="SSF100920">
    <property type="entry name" value="Heat shock protein 70kD (HSP70), peptide-binding domain"/>
    <property type="match status" value="1"/>
</dbReference>
<feature type="compositionally biased region" description="Acidic residues" evidence="1">
    <location>
        <begin position="300"/>
        <end position="310"/>
    </location>
</feature>
<dbReference type="AlphaFoldDB" id="A0A1T4MW35"/>
<dbReference type="PROSITE" id="PS51782">
    <property type="entry name" value="LYSM"/>
    <property type="match status" value="1"/>
</dbReference>
<dbReference type="EMBL" id="FUWG01000017">
    <property type="protein sequence ID" value="SJZ70985.1"/>
    <property type="molecule type" value="Genomic_DNA"/>
</dbReference>
<keyword evidence="2" id="KW-0472">Membrane</keyword>
<organism evidence="4 5">
    <name type="scientific">Treponema porcinum</name>
    <dbReference type="NCBI Taxonomy" id="261392"/>
    <lineage>
        <taxon>Bacteria</taxon>
        <taxon>Pseudomonadati</taxon>
        <taxon>Spirochaetota</taxon>
        <taxon>Spirochaetia</taxon>
        <taxon>Spirochaetales</taxon>
        <taxon>Treponemataceae</taxon>
        <taxon>Treponema</taxon>
    </lineage>
</organism>
<gene>
    <name evidence="4" type="ORF">SAMN02745149_02111</name>
</gene>
<dbReference type="STRING" id="261392.SAMN02745149_02111"/>
<dbReference type="SMART" id="SM00257">
    <property type="entry name" value="LysM"/>
    <property type="match status" value="1"/>
</dbReference>
<proteinExistence type="predicted"/>
<feature type="compositionally biased region" description="Acidic residues" evidence="1">
    <location>
        <begin position="173"/>
        <end position="218"/>
    </location>
</feature>
<dbReference type="RefSeq" id="WP_078933993.1">
    <property type="nucleotide sequence ID" value="NZ_FUWG01000017.1"/>
</dbReference>
<evidence type="ECO:0000256" key="1">
    <source>
        <dbReference type="SAM" id="MobiDB-lite"/>
    </source>
</evidence>
<protein>
    <submittedName>
        <fullName evidence="4">LysM domain-containing protein</fullName>
    </submittedName>
</protein>
<dbReference type="InterPro" id="IPR018392">
    <property type="entry name" value="LysM"/>
</dbReference>
<accession>A0A1T4MW35</accession>
<dbReference type="CDD" id="cd00118">
    <property type="entry name" value="LysM"/>
    <property type="match status" value="1"/>
</dbReference>
<keyword evidence="2" id="KW-1133">Transmembrane helix</keyword>
<feature type="domain" description="LysM" evidence="3">
    <location>
        <begin position="661"/>
        <end position="708"/>
    </location>
</feature>
<dbReference type="InterPro" id="IPR029047">
    <property type="entry name" value="HSP70_peptide-bd_sf"/>
</dbReference>
<dbReference type="Pfam" id="PF01476">
    <property type="entry name" value="LysM"/>
    <property type="match status" value="1"/>
</dbReference>
<sequence length="711" mass="76699">MKEIGIKLADGSFYPIMEDGTPCNKKLVLTTVKDNQTRVLVDLYRSKTGTMEDAEYIDSLQIDNLVQHPNGSVELSLNIGLDENNKLSASMNDPETGASSTADVTLVSRTMEERLEPTNYEVVGGGTEPEITEDDTQFDLPEEKFSAEDVILEEEPDFDLPDEITDDEIIVENPPVEDDVSGSVAEEPENLPELEETVFDLGNDDSLDEPEIPVEDSADFAGVSFDGENSSGEEPAAEETLTDEEIVPAEEDSFAADETPAEEEFSDDDGHTAEIAGAAVAGAAAGGLLAKALAGNKEETEIEETADADGEPALSAEDMTVDSTADDFLPDFDEPADTTVSSESFDLPSDVNLEEEKNAAEEEFMLPDENVSEVAATEEPSSGADEMPVLQNSSVPSDITEEIPSSSVTDDDFDFDLPDFTDDGGEKESESGSVGKEASFGEETPAFGGTDTDVTLQDAVSGYDAASDTTVVSDENTDDMFSSDDFSLPDFPEMEDTSGTADSTMSDDDFINTITEPEHSDASEFVKDSTPSNGIVFDGLYDKETVDGNSSASEEDFVEKKTKVPVIICVVCAIICVIATALVLFVVPSKYNLLNRHSKTPAEPVSSVHQADEELLSGQEEPLSEPVEAKEEEIVVVTEPEVVETVVPEPPAAPETKPADITYKIKWGDTLWDIADAYYKNPWRYHLIASYNHIKDPDYIISGTTIVLPAK</sequence>
<evidence type="ECO:0000313" key="5">
    <source>
        <dbReference type="Proteomes" id="UP000190423"/>
    </source>
</evidence>
<feature type="compositionally biased region" description="Acidic residues" evidence="1">
    <location>
        <begin position="324"/>
        <end position="336"/>
    </location>
</feature>
<feature type="compositionally biased region" description="Acidic residues" evidence="1">
    <location>
        <begin position="235"/>
        <end position="267"/>
    </location>
</feature>
<reference evidence="4 5" key="1">
    <citation type="submission" date="2017-02" db="EMBL/GenBank/DDBJ databases">
        <authorList>
            <person name="Peterson S.W."/>
        </authorList>
    </citation>
    <scope>NUCLEOTIDE SEQUENCE [LARGE SCALE GENOMIC DNA]</scope>
    <source>
        <strain evidence="4 5">ATCC BAA-908</strain>
    </source>
</reference>
<name>A0A1T4MW35_TREPO</name>
<evidence type="ECO:0000313" key="4">
    <source>
        <dbReference type="EMBL" id="SJZ70985.1"/>
    </source>
</evidence>
<evidence type="ECO:0000259" key="3">
    <source>
        <dbReference type="PROSITE" id="PS51782"/>
    </source>
</evidence>
<keyword evidence="2" id="KW-0812">Transmembrane</keyword>
<dbReference type="GeneID" id="78317592"/>
<feature type="transmembrane region" description="Helical" evidence="2">
    <location>
        <begin position="564"/>
        <end position="587"/>
    </location>
</feature>
<dbReference type="SUPFAM" id="SSF54106">
    <property type="entry name" value="LysM domain"/>
    <property type="match status" value="1"/>
</dbReference>
<evidence type="ECO:0000256" key="2">
    <source>
        <dbReference type="SAM" id="Phobius"/>
    </source>
</evidence>
<feature type="compositionally biased region" description="Polar residues" evidence="1">
    <location>
        <begin position="390"/>
        <end position="408"/>
    </location>
</feature>
<dbReference type="Gene3D" id="2.60.34.10">
    <property type="entry name" value="Substrate Binding Domain Of DNAk, Chain A, domain 1"/>
    <property type="match status" value="1"/>
</dbReference>
<feature type="region of interest" description="Disordered" evidence="1">
    <location>
        <begin position="173"/>
        <end position="274"/>
    </location>
</feature>
<dbReference type="Gene3D" id="3.10.350.10">
    <property type="entry name" value="LysM domain"/>
    <property type="match status" value="1"/>
</dbReference>
<dbReference type="InterPro" id="IPR036779">
    <property type="entry name" value="LysM_dom_sf"/>
</dbReference>
<feature type="region of interest" description="Disordered" evidence="1">
    <location>
        <begin position="296"/>
        <end position="454"/>
    </location>
</feature>
<feature type="compositionally biased region" description="Acidic residues" evidence="1">
    <location>
        <begin position="409"/>
        <end position="423"/>
    </location>
</feature>
<feature type="region of interest" description="Disordered" evidence="1">
    <location>
        <begin position="467"/>
        <end position="490"/>
    </location>
</feature>
<dbReference type="Proteomes" id="UP000190423">
    <property type="component" value="Unassembled WGS sequence"/>
</dbReference>
<keyword evidence="5" id="KW-1185">Reference proteome</keyword>